<organism evidence="2">
    <name type="scientific">bioreactor metagenome</name>
    <dbReference type="NCBI Taxonomy" id="1076179"/>
    <lineage>
        <taxon>unclassified sequences</taxon>
        <taxon>metagenomes</taxon>
        <taxon>ecological metagenomes</taxon>
    </lineage>
</organism>
<feature type="compositionally biased region" description="Polar residues" evidence="1">
    <location>
        <begin position="92"/>
        <end position="102"/>
    </location>
</feature>
<evidence type="ECO:0000256" key="1">
    <source>
        <dbReference type="SAM" id="MobiDB-lite"/>
    </source>
</evidence>
<dbReference type="AlphaFoldDB" id="A0A645JHL2"/>
<comment type="caution">
    <text evidence="2">The sequence shown here is derived from an EMBL/GenBank/DDBJ whole genome shotgun (WGS) entry which is preliminary data.</text>
</comment>
<feature type="compositionally biased region" description="Polar residues" evidence="1">
    <location>
        <begin position="72"/>
        <end position="84"/>
    </location>
</feature>
<proteinExistence type="predicted"/>
<sequence>MISPRHRGFDHHLRHRIEHSGAEHRQYRNQAVAPIHLRRFCVEKQRSDGGDSGLHHTVREDVDAAFRTAAQYNADQRPGQTGQDRQQKTESHFTISITHYFQ</sequence>
<name>A0A645JHL2_9ZZZZ</name>
<dbReference type="EMBL" id="VSSQ01141627">
    <property type="protein sequence ID" value="MPN62926.1"/>
    <property type="molecule type" value="Genomic_DNA"/>
</dbReference>
<gene>
    <name evidence="2" type="ORF">SDC9_210679</name>
</gene>
<feature type="region of interest" description="Disordered" evidence="1">
    <location>
        <begin position="72"/>
        <end position="102"/>
    </location>
</feature>
<evidence type="ECO:0000313" key="2">
    <source>
        <dbReference type="EMBL" id="MPN62926.1"/>
    </source>
</evidence>
<accession>A0A645JHL2</accession>
<reference evidence="2" key="1">
    <citation type="submission" date="2019-08" db="EMBL/GenBank/DDBJ databases">
        <authorList>
            <person name="Kucharzyk K."/>
            <person name="Murdoch R.W."/>
            <person name="Higgins S."/>
            <person name="Loffler F."/>
        </authorList>
    </citation>
    <scope>NUCLEOTIDE SEQUENCE</scope>
</reference>
<protein>
    <submittedName>
        <fullName evidence="2">Uncharacterized protein</fullName>
    </submittedName>
</protein>